<reference evidence="5 6" key="1">
    <citation type="submission" date="2008-07" db="EMBL/GenBank/DDBJ databases">
        <authorList>
            <person name="El-Sayed N."/>
            <person name="Caler E."/>
            <person name="Inman J."/>
            <person name="Amedeo P."/>
            <person name="Hass B."/>
            <person name="Wortman J."/>
        </authorList>
    </citation>
    <scope>NUCLEOTIDE SEQUENCE [LARGE SCALE GENOMIC DNA]</scope>
    <source>
        <strain evidence="6">ATCC 50983 / TXsc</strain>
    </source>
</reference>
<proteinExistence type="predicted"/>
<dbReference type="AlphaFoldDB" id="C5L0Y3"/>
<dbReference type="InterPro" id="IPR000061">
    <property type="entry name" value="Surp"/>
</dbReference>
<keyword evidence="6" id="KW-1185">Reference proteome</keyword>
<evidence type="ECO:0000259" key="4">
    <source>
        <dbReference type="PROSITE" id="PS51391"/>
    </source>
</evidence>
<dbReference type="InterPro" id="IPR008942">
    <property type="entry name" value="ENTH_VHS"/>
</dbReference>
<dbReference type="Gene3D" id="1.25.40.90">
    <property type="match status" value="1"/>
</dbReference>
<dbReference type="OrthoDB" id="377209at2759"/>
<dbReference type="InterPro" id="IPR006569">
    <property type="entry name" value="CID_dom"/>
</dbReference>
<evidence type="ECO:0000259" key="3">
    <source>
        <dbReference type="PROSITE" id="PS50128"/>
    </source>
</evidence>
<dbReference type="InterPro" id="IPR035967">
    <property type="entry name" value="SWAP/Surp_sf"/>
</dbReference>
<dbReference type="Gene3D" id="1.10.10.790">
    <property type="entry name" value="Surp module"/>
    <property type="match status" value="1"/>
</dbReference>
<dbReference type="PANTHER" id="PTHR23140:SF0">
    <property type="entry name" value="U2 SNRNP-ASSOCIATED SURP MOTIF-CONTAINING PROTEIN"/>
    <property type="match status" value="1"/>
</dbReference>
<protein>
    <recommendedName>
        <fullName evidence="7">U2 snRNP-associated SURP domain-containing protein</fullName>
    </recommendedName>
</protein>
<organism evidence="6">
    <name type="scientific">Perkinsus marinus (strain ATCC 50983 / TXsc)</name>
    <dbReference type="NCBI Taxonomy" id="423536"/>
    <lineage>
        <taxon>Eukaryota</taxon>
        <taxon>Sar</taxon>
        <taxon>Alveolata</taxon>
        <taxon>Perkinsozoa</taxon>
        <taxon>Perkinsea</taxon>
        <taxon>Perkinsida</taxon>
        <taxon>Perkinsidae</taxon>
        <taxon>Perkinsus</taxon>
    </lineage>
</organism>
<dbReference type="GeneID" id="9052549"/>
<name>C5L0Y3_PERM5</name>
<feature type="region of interest" description="Disordered" evidence="2">
    <location>
        <begin position="1"/>
        <end position="22"/>
    </location>
</feature>
<evidence type="ECO:0000313" key="6">
    <source>
        <dbReference type="Proteomes" id="UP000007800"/>
    </source>
</evidence>
<evidence type="ECO:0000313" key="5">
    <source>
        <dbReference type="EMBL" id="EER09625.1"/>
    </source>
</evidence>
<dbReference type="GO" id="GO:0003723">
    <property type="term" value="F:RNA binding"/>
    <property type="evidence" value="ECO:0007669"/>
    <property type="project" value="UniProtKB-KW"/>
</dbReference>
<dbReference type="SUPFAM" id="SSF109905">
    <property type="entry name" value="Surp module (SWAP domain)"/>
    <property type="match status" value="1"/>
</dbReference>
<dbReference type="EMBL" id="GG678140">
    <property type="protein sequence ID" value="EER09625.1"/>
    <property type="molecule type" value="Genomic_DNA"/>
</dbReference>
<sequence>MSDASRLRAGGSGARRGKAMDDMLEELKEKHKRQAARRADAKQLEANAERVNVKVPHEVDPESGEDNLMMYIDKVSKYVARHGREFEKYLETLAKGGDKRLQFLLQPLDSPAGVYYRWRVCAYLNGDTQTQYSTTPFMIYGQGHLWVPPGRSETKGDDNSDNAVKTNEKFESTVLSEEDRSYLLKELLPSLTTKRRNIREAMVWCIDRSRAADDLVCQLYPNIIQGSTRNLSATPLKTVASAYFINDLLHNAGASSAKAGWQFRSALEKILPALAADISKEGCELRDTLWKFSFALVLFEKTPELVEAWQRCAASWTSRELFDHHFVRGILLELEGQPKADDDDERAVFTEKDLEQVDEWQGYDDAQLDKVCETHGISVVQRNKEEKLAQLKRWLMEVAGDRQELDGMDVSDDDISELSQEDEEMSDGEPLEEDECEAVPDNWETLDDNLGEEDVDGEPCPQWVRKFQENGSRQPQLLQLAMIGYK</sequence>
<keyword evidence="1" id="KW-0694">RNA-binding</keyword>
<evidence type="ECO:0008006" key="7">
    <source>
        <dbReference type="Google" id="ProtNLM"/>
    </source>
</evidence>
<dbReference type="GO" id="GO:0005634">
    <property type="term" value="C:nucleus"/>
    <property type="evidence" value="ECO:0007669"/>
    <property type="project" value="TreeGrafter"/>
</dbReference>
<dbReference type="Pfam" id="PF04818">
    <property type="entry name" value="CID"/>
    <property type="match status" value="1"/>
</dbReference>
<dbReference type="OMA" id="DKVCETH"/>
<evidence type="ECO:0000256" key="1">
    <source>
        <dbReference type="ARBA" id="ARBA00022884"/>
    </source>
</evidence>
<dbReference type="PANTHER" id="PTHR23140">
    <property type="entry name" value="RNA PROCESSING PROTEIN LD23810P"/>
    <property type="match status" value="1"/>
</dbReference>
<dbReference type="PROSITE" id="PS50128">
    <property type="entry name" value="SURP"/>
    <property type="match status" value="1"/>
</dbReference>
<dbReference type="Pfam" id="PF01805">
    <property type="entry name" value="Surp"/>
    <property type="match status" value="1"/>
</dbReference>
<dbReference type="RefSeq" id="XP_002777830.1">
    <property type="nucleotide sequence ID" value="XM_002777784.1"/>
</dbReference>
<dbReference type="InParanoid" id="C5L0Y3"/>
<dbReference type="Proteomes" id="UP000007800">
    <property type="component" value="Unassembled WGS sequence"/>
</dbReference>
<dbReference type="PROSITE" id="PS51391">
    <property type="entry name" value="CID"/>
    <property type="match status" value="1"/>
</dbReference>
<gene>
    <name evidence="5" type="ORF">Pmar_PMAR008765</name>
</gene>
<dbReference type="GO" id="GO:0006396">
    <property type="term" value="P:RNA processing"/>
    <property type="evidence" value="ECO:0007669"/>
    <property type="project" value="InterPro"/>
</dbReference>
<feature type="domain" description="CID" evidence="4">
    <location>
        <begin position="175"/>
        <end position="338"/>
    </location>
</feature>
<dbReference type="InterPro" id="IPR051485">
    <property type="entry name" value="SR-CTD_assoc_factor"/>
</dbReference>
<feature type="domain" description="SURP motif" evidence="3">
    <location>
        <begin position="71"/>
        <end position="115"/>
    </location>
</feature>
<evidence type="ECO:0000256" key="2">
    <source>
        <dbReference type="SAM" id="MobiDB-lite"/>
    </source>
</evidence>
<accession>C5L0Y3</accession>